<reference evidence="1 2" key="1">
    <citation type="journal article" date="2011" name="Stand. Genomic Sci.">
        <title>Non-contiguous finished genome sequence and contextual data of the filamentous soil bacterium Ktedonobacter racemifer type strain (SOSP1-21).</title>
        <authorList>
            <person name="Chang Y.J."/>
            <person name="Land M."/>
            <person name="Hauser L."/>
            <person name="Chertkov O."/>
            <person name="Del Rio T.G."/>
            <person name="Nolan M."/>
            <person name="Copeland A."/>
            <person name="Tice H."/>
            <person name="Cheng J.F."/>
            <person name="Lucas S."/>
            <person name="Han C."/>
            <person name="Goodwin L."/>
            <person name="Pitluck S."/>
            <person name="Ivanova N."/>
            <person name="Ovchinikova G."/>
            <person name="Pati A."/>
            <person name="Chen A."/>
            <person name="Palaniappan K."/>
            <person name="Mavromatis K."/>
            <person name="Liolios K."/>
            <person name="Brettin T."/>
            <person name="Fiebig A."/>
            <person name="Rohde M."/>
            <person name="Abt B."/>
            <person name="Goker M."/>
            <person name="Detter J.C."/>
            <person name="Woyke T."/>
            <person name="Bristow J."/>
            <person name="Eisen J.A."/>
            <person name="Markowitz V."/>
            <person name="Hugenholtz P."/>
            <person name="Kyrpides N.C."/>
            <person name="Klenk H.P."/>
            <person name="Lapidus A."/>
        </authorList>
    </citation>
    <scope>NUCLEOTIDE SEQUENCE [LARGE SCALE GENOMIC DNA]</scope>
    <source>
        <strain evidence="2">DSM 44963</strain>
    </source>
</reference>
<gene>
    <name evidence="1" type="ORF">Krac_7004</name>
</gene>
<organism evidence="1 2">
    <name type="scientific">Ktedonobacter racemifer DSM 44963</name>
    <dbReference type="NCBI Taxonomy" id="485913"/>
    <lineage>
        <taxon>Bacteria</taxon>
        <taxon>Bacillati</taxon>
        <taxon>Chloroflexota</taxon>
        <taxon>Ktedonobacteria</taxon>
        <taxon>Ktedonobacterales</taxon>
        <taxon>Ktedonobacteraceae</taxon>
        <taxon>Ktedonobacter</taxon>
    </lineage>
</organism>
<accession>D6TQB9</accession>
<keyword evidence="2" id="KW-1185">Reference proteome</keyword>
<comment type="caution">
    <text evidence="1">The sequence shown here is derived from an EMBL/GenBank/DDBJ whole genome shotgun (WGS) entry which is preliminary data.</text>
</comment>
<dbReference type="AlphaFoldDB" id="D6TQB9"/>
<dbReference type="Proteomes" id="UP000004508">
    <property type="component" value="Unassembled WGS sequence"/>
</dbReference>
<name>D6TQB9_KTERA</name>
<dbReference type="EMBL" id="ADVG01000002">
    <property type="protein sequence ID" value="EFH85767.1"/>
    <property type="molecule type" value="Genomic_DNA"/>
</dbReference>
<dbReference type="InParanoid" id="D6TQB9"/>
<proteinExistence type="predicted"/>
<dbReference type="PROSITE" id="PS51257">
    <property type="entry name" value="PROKAR_LIPOPROTEIN"/>
    <property type="match status" value="1"/>
</dbReference>
<sequence length="70" mass="8031">MKQQQRKTQEGDACIRFPTLIGAGSSCWHLEVITFFPSVFPAKHAAIHVEGEKEVFRGRRWREAVAYLTI</sequence>
<evidence type="ECO:0000313" key="1">
    <source>
        <dbReference type="EMBL" id="EFH85767.1"/>
    </source>
</evidence>
<keyword evidence="1" id="KW-0808">Transferase</keyword>
<evidence type="ECO:0000313" key="2">
    <source>
        <dbReference type="Proteomes" id="UP000004508"/>
    </source>
</evidence>
<keyword evidence="1" id="KW-0418">Kinase</keyword>
<protein>
    <submittedName>
        <fullName evidence="1">Megakaryocyte-associated tyrosine kinase</fullName>
    </submittedName>
</protein>
<dbReference type="GO" id="GO:0016301">
    <property type="term" value="F:kinase activity"/>
    <property type="evidence" value="ECO:0007669"/>
    <property type="project" value="UniProtKB-KW"/>
</dbReference>